<keyword evidence="6 7" id="KW-0472">Membrane</keyword>
<name>A0A0A5JPM9_PHOS4</name>
<evidence type="ECO:0000256" key="5">
    <source>
        <dbReference type="ARBA" id="ARBA00022989"/>
    </source>
</evidence>
<sequence>MNSLRLRQQVYGWLLAGPFVLTLVVFFLYALIRTVYFSFTEYDLFSDAIWVGLANFKALLTDDLFLLSLANTIWFSLIVTCVQTVLALGLAILVNSKIRAKSFFRTAFYLPSILSSAAVTLIFIWFYQKNGYLNGFVTDVVNHYPHLSCFVLVAIATQFVLVTKDRLKGLPVGWLDPAWSILSFIVAGVATFVASAMGWVEVTDQIVEVNWLNTRDNVGPMPLTLWAIVIQNIYTTIPTFMLLFLAGLQGIPGELYEAAHIDGANKWQQHWNITIPQLAPVTFVVVTFSIIGTLQMFDQVALLGSAAPLESRITLAYYVYHNAFPPGGTPQIGMASAAALVLAFITLAVVYLQKIFGVKEKADD</sequence>
<protein>
    <submittedName>
        <fullName evidence="9">ABC transporter permease</fullName>
    </submittedName>
</protein>
<dbReference type="OrthoDB" id="9785347at2"/>
<gene>
    <name evidence="9" type="ORF">NM06_03000</name>
</gene>
<dbReference type="STRING" id="379097.SE23_07520"/>
<feature type="domain" description="ABC transmembrane type-1" evidence="8">
    <location>
        <begin position="69"/>
        <end position="353"/>
    </location>
</feature>
<keyword evidence="5 7" id="KW-1133">Transmembrane helix</keyword>
<accession>A0A0A5JPM9</accession>
<feature type="transmembrane region" description="Helical" evidence="7">
    <location>
        <begin position="143"/>
        <end position="162"/>
    </location>
</feature>
<organism evidence="9 10">
    <name type="scientific">Photobacterium sp. (strain ATCC 43367)</name>
    <dbReference type="NCBI Taxonomy" id="379097"/>
    <lineage>
        <taxon>Bacteria</taxon>
        <taxon>Pseudomonadati</taxon>
        <taxon>Pseudomonadota</taxon>
        <taxon>Gammaproteobacteria</taxon>
        <taxon>Vibrionales</taxon>
        <taxon>Vibrionaceae</taxon>
        <taxon>Vibrio</taxon>
        <taxon>Vibrio oreintalis group</taxon>
    </lineage>
</organism>
<dbReference type="Gene3D" id="1.10.3720.10">
    <property type="entry name" value="MetI-like"/>
    <property type="match status" value="1"/>
</dbReference>
<keyword evidence="4 7" id="KW-0812">Transmembrane</keyword>
<evidence type="ECO:0000256" key="2">
    <source>
        <dbReference type="ARBA" id="ARBA00022448"/>
    </source>
</evidence>
<dbReference type="InterPro" id="IPR000515">
    <property type="entry name" value="MetI-like"/>
</dbReference>
<feature type="transmembrane region" description="Helical" evidence="7">
    <location>
        <begin position="278"/>
        <end position="297"/>
    </location>
</feature>
<reference evidence="9 10" key="1">
    <citation type="submission" date="2014-10" db="EMBL/GenBank/DDBJ databases">
        <title>Genome sequencing of Vibrio sinaloensis T08.</title>
        <authorList>
            <person name="Chan K.-G."/>
            <person name="Mohamad N.I."/>
        </authorList>
    </citation>
    <scope>NUCLEOTIDE SEQUENCE [LARGE SCALE GENOMIC DNA]</scope>
    <source>
        <strain evidence="9 10">T08</strain>
    </source>
</reference>
<dbReference type="PROSITE" id="PS50928">
    <property type="entry name" value="ABC_TM1"/>
    <property type="match status" value="1"/>
</dbReference>
<dbReference type="SUPFAM" id="SSF161098">
    <property type="entry name" value="MetI-like"/>
    <property type="match status" value="1"/>
</dbReference>
<feature type="transmembrane region" description="Helical" evidence="7">
    <location>
        <begin position="12"/>
        <end position="32"/>
    </location>
</feature>
<evidence type="ECO:0000256" key="7">
    <source>
        <dbReference type="RuleBase" id="RU363032"/>
    </source>
</evidence>
<proteinExistence type="inferred from homology"/>
<dbReference type="RefSeq" id="WP_038187853.1">
    <property type="nucleotide sequence ID" value="NZ_JRWP01000004.1"/>
</dbReference>
<dbReference type="GO" id="GO:0005886">
    <property type="term" value="C:plasma membrane"/>
    <property type="evidence" value="ECO:0007669"/>
    <property type="project" value="UniProtKB-SubCell"/>
</dbReference>
<evidence type="ECO:0000256" key="6">
    <source>
        <dbReference type="ARBA" id="ARBA00023136"/>
    </source>
</evidence>
<dbReference type="GO" id="GO:0055085">
    <property type="term" value="P:transmembrane transport"/>
    <property type="evidence" value="ECO:0007669"/>
    <property type="project" value="InterPro"/>
</dbReference>
<comment type="subcellular location">
    <subcellularLocation>
        <location evidence="1 7">Cell membrane</location>
        <topology evidence="1 7">Multi-pass membrane protein</topology>
    </subcellularLocation>
</comment>
<dbReference type="CDD" id="cd06261">
    <property type="entry name" value="TM_PBP2"/>
    <property type="match status" value="1"/>
</dbReference>
<evidence type="ECO:0000313" key="10">
    <source>
        <dbReference type="Proteomes" id="UP000030451"/>
    </source>
</evidence>
<evidence type="ECO:0000259" key="8">
    <source>
        <dbReference type="PROSITE" id="PS50928"/>
    </source>
</evidence>
<evidence type="ECO:0000313" key="9">
    <source>
        <dbReference type="EMBL" id="KGY09898.1"/>
    </source>
</evidence>
<feature type="transmembrane region" description="Helical" evidence="7">
    <location>
        <begin position="332"/>
        <end position="352"/>
    </location>
</feature>
<comment type="caution">
    <text evidence="9">The sequence shown here is derived from an EMBL/GenBank/DDBJ whole genome shotgun (WGS) entry which is preliminary data.</text>
</comment>
<evidence type="ECO:0000256" key="1">
    <source>
        <dbReference type="ARBA" id="ARBA00004651"/>
    </source>
</evidence>
<keyword evidence="2 7" id="KW-0813">Transport</keyword>
<dbReference type="Proteomes" id="UP000030451">
    <property type="component" value="Unassembled WGS sequence"/>
</dbReference>
<feature type="transmembrane region" description="Helical" evidence="7">
    <location>
        <begin position="174"/>
        <end position="200"/>
    </location>
</feature>
<feature type="transmembrane region" description="Helical" evidence="7">
    <location>
        <begin position="223"/>
        <end position="246"/>
    </location>
</feature>
<dbReference type="PANTHER" id="PTHR30193">
    <property type="entry name" value="ABC TRANSPORTER PERMEASE PROTEIN"/>
    <property type="match status" value="1"/>
</dbReference>
<dbReference type="EMBL" id="JRWP01000004">
    <property type="protein sequence ID" value="KGY09898.1"/>
    <property type="molecule type" value="Genomic_DNA"/>
</dbReference>
<dbReference type="Pfam" id="PF00528">
    <property type="entry name" value="BPD_transp_1"/>
    <property type="match status" value="1"/>
</dbReference>
<evidence type="ECO:0000256" key="3">
    <source>
        <dbReference type="ARBA" id="ARBA00022475"/>
    </source>
</evidence>
<dbReference type="InterPro" id="IPR051393">
    <property type="entry name" value="ABC_transporter_permease"/>
</dbReference>
<dbReference type="InterPro" id="IPR035906">
    <property type="entry name" value="MetI-like_sf"/>
</dbReference>
<feature type="transmembrane region" description="Helical" evidence="7">
    <location>
        <begin position="73"/>
        <end position="94"/>
    </location>
</feature>
<dbReference type="PANTHER" id="PTHR30193:SF37">
    <property type="entry name" value="INNER MEMBRANE ABC TRANSPORTER PERMEASE PROTEIN YCJO"/>
    <property type="match status" value="1"/>
</dbReference>
<comment type="similarity">
    <text evidence="7">Belongs to the binding-protein-dependent transport system permease family.</text>
</comment>
<feature type="transmembrane region" description="Helical" evidence="7">
    <location>
        <begin position="106"/>
        <end position="127"/>
    </location>
</feature>
<keyword evidence="3" id="KW-1003">Cell membrane</keyword>
<evidence type="ECO:0000256" key="4">
    <source>
        <dbReference type="ARBA" id="ARBA00022692"/>
    </source>
</evidence>
<dbReference type="AlphaFoldDB" id="A0A0A5JPM9"/>